<dbReference type="SUPFAM" id="SSF82771">
    <property type="entry name" value="GIY-YIG endonuclease"/>
    <property type="match status" value="1"/>
</dbReference>
<name>A0A1F5ZHI2_9BACT</name>
<dbReference type="Proteomes" id="UP000177268">
    <property type="component" value="Unassembled WGS sequence"/>
</dbReference>
<evidence type="ECO:0000313" key="2">
    <source>
        <dbReference type="EMBL" id="OGG11572.1"/>
    </source>
</evidence>
<sequence>MKFYYVYVLRNSSKDFIYIGYSENLKQRFASHNKGENISTKPYIPLELIHYEAYKNMADAKRRELYLKSNRGRTTLLTMLKEYFLRTDLVEGRSGIPKPKRRIPSPTAK</sequence>
<dbReference type="Gene3D" id="3.40.1440.10">
    <property type="entry name" value="GIY-YIG endonuclease"/>
    <property type="match status" value="1"/>
</dbReference>
<dbReference type="CDD" id="cd10449">
    <property type="entry name" value="GIY-YIG_SLX1_like"/>
    <property type="match status" value="1"/>
</dbReference>
<dbReference type="AlphaFoldDB" id="A0A1F5ZHI2"/>
<dbReference type="InterPro" id="IPR035901">
    <property type="entry name" value="GIY-YIG_endonuc_sf"/>
</dbReference>
<comment type="caution">
    <text evidence="2">The sequence shown here is derived from an EMBL/GenBank/DDBJ whole genome shotgun (WGS) entry which is preliminary data.</text>
</comment>
<evidence type="ECO:0000259" key="1">
    <source>
        <dbReference type="PROSITE" id="PS50164"/>
    </source>
</evidence>
<gene>
    <name evidence="2" type="ORF">A2Z00_05050</name>
</gene>
<feature type="domain" description="GIY-YIG" evidence="1">
    <location>
        <begin position="2"/>
        <end position="77"/>
    </location>
</feature>
<evidence type="ECO:0000313" key="3">
    <source>
        <dbReference type="Proteomes" id="UP000177268"/>
    </source>
</evidence>
<organism evidence="2 3">
    <name type="scientific">Candidatus Gottesmanbacteria bacterium RBG_13_45_10</name>
    <dbReference type="NCBI Taxonomy" id="1798370"/>
    <lineage>
        <taxon>Bacteria</taxon>
        <taxon>Candidatus Gottesmaniibacteriota</taxon>
    </lineage>
</organism>
<dbReference type="InterPro" id="IPR000305">
    <property type="entry name" value="GIY-YIG_endonuc"/>
</dbReference>
<reference evidence="2 3" key="1">
    <citation type="journal article" date="2016" name="Nat. Commun.">
        <title>Thousands of microbial genomes shed light on interconnected biogeochemical processes in an aquifer system.</title>
        <authorList>
            <person name="Anantharaman K."/>
            <person name="Brown C.T."/>
            <person name="Hug L.A."/>
            <person name="Sharon I."/>
            <person name="Castelle C.J."/>
            <person name="Probst A.J."/>
            <person name="Thomas B.C."/>
            <person name="Singh A."/>
            <person name="Wilkins M.J."/>
            <person name="Karaoz U."/>
            <person name="Brodie E.L."/>
            <person name="Williams K.H."/>
            <person name="Hubbard S.S."/>
            <person name="Banfield J.F."/>
        </authorList>
    </citation>
    <scope>NUCLEOTIDE SEQUENCE [LARGE SCALE GENOMIC DNA]</scope>
</reference>
<proteinExistence type="predicted"/>
<protein>
    <recommendedName>
        <fullName evidence="1">GIY-YIG domain-containing protein</fullName>
    </recommendedName>
</protein>
<dbReference type="PROSITE" id="PS50164">
    <property type="entry name" value="GIY_YIG"/>
    <property type="match status" value="1"/>
</dbReference>
<dbReference type="EMBL" id="MFIZ01000024">
    <property type="protein sequence ID" value="OGG11572.1"/>
    <property type="molecule type" value="Genomic_DNA"/>
</dbReference>
<accession>A0A1F5ZHI2</accession>
<dbReference type="Pfam" id="PF01541">
    <property type="entry name" value="GIY-YIG"/>
    <property type="match status" value="1"/>
</dbReference>